<evidence type="ECO:0000256" key="4">
    <source>
        <dbReference type="ARBA" id="ARBA00022475"/>
    </source>
</evidence>
<organism evidence="13 14">
    <name type="scientific">Rarispira pelagica</name>
    <dbReference type="NCBI Taxonomy" id="3141764"/>
    <lineage>
        <taxon>Bacteria</taxon>
        <taxon>Pseudomonadati</taxon>
        <taxon>Spirochaetota</taxon>
        <taxon>Spirochaetia</taxon>
        <taxon>Winmispirales</taxon>
        <taxon>Winmispiraceae</taxon>
        <taxon>Rarispira</taxon>
    </lineage>
</organism>
<name>A0ABU9UBY3_9SPIR</name>
<evidence type="ECO:0000256" key="9">
    <source>
        <dbReference type="ARBA" id="ARBA00022989"/>
    </source>
</evidence>
<comment type="caution">
    <text evidence="13">The sequence shown here is derived from an EMBL/GenBank/DDBJ whole genome shotgun (WGS) entry which is preliminary data.</text>
</comment>
<evidence type="ECO:0000256" key="2">
    <source>
        <dbReference type="ARBA" id="ARBA00009137"/>
    </source>
</evidence>
<dbReference type="EMBL" id="JBCHKQ010000002">
    <property type="protein sequence ID" value="MEM5948168.1"/>
    <property type="molecule type" value="Genomic_DNA"/>
</dbReference>
<feature type="transmembrane region" description="Helical" evidence="12">
    <location>
        <begin position="333"/>
        <end position="354"/>
    </location>
</feature>
<evidence type="ECO:0000256" key="7">
    <source>
        <dbReference type="ARBA" id="ARBA00022692"/>
    </source>
</evidence>
<keyword evidence="10" id="KW-0406">Ion transport</keyword>
<feature type="transmembrane region" description="Helical" evidence="12">
    <location>
        <begin position="452"/>
        <end position="475"/>
    </location>
</feature>
<dbReference type="PROSITE" id="PS51257">
    <property type="entry name" value="PROKAR_LIPOPROTEIN"/>
    <property type="match status" value="1"/>
</dbReference>
<feature type="transmembrane region" description="Helical" evidence="12">
    <location>
        <begin position="236"/>
        <end position="261"/>
    </location>
</feature>
<reference evidence="13 14" key="1">
    <citation type="submission" date="2024-03" db="EMBL/GenBank/DDBJ databases">
        <title>Ignisphaera cupida sp. nov., a hyperthermophilic hydrolytic archaeon from a hot spring of Kamchatka, and proposal of Ignisphaeraceae fam. nov.</title>
        <authorList>
            <person name="Podosokorskaya O.A."/>
            <person name="Elcheninov A.G."/>
            <person name="Maltseva A.I."/>
            <person name="Zayulina K.S."/>
            <person name="Novikov A."/>
            <person name="Merkel A.Y."/>
        </authorList>
    </citation>
    <scope>NUCLEOTIDE SEQUENCE [LARGE SCALE GENOMIC DNA]</scope>
    <source>
        <strain evidence="13 14">38H-sp</strain>
    </source>
</reference>
<evidence type="ECO:0000256" key="5">
    <source>
        <dbReference type="ARBA" id="ARBA00022519"/>
    </source>
</evidence>
<evidence type="ECO:0000256" key="12">
    <source>
        <dbReference type="SAM" id="Phobius"/>
    </source>
</evidence>
<keyword evidence="5" id="KW-0997">Cell inner membrane</keyword>
<dbReference type="PANTHER" id="PTHR32024:SF2">
    <property type="entry name" value="TRK SYSTEM POTASSIUM UPTAKE PROTEIN TRKG-RELATED"/>
    <property type="match status" value="1"/>
</dbReference>
<dbReference type="PANTHER" id="PTHR32024">
    <property type="entry name" value="TRK SYSTEM POTASSIUM UPTAKE PROTEIN TRKG-RELATED"/>
    <property type="match status" value="1"/>
</dbReference>
<dbReference type="InterPro" id="IPR004772">
    <property type="entry name" value="TrkH"/>
</dbReference>
<feature type="transmembrane region" description="Helical" evidence="12">
    <location>
        <begin position="12"/>
        <end position="31"/>
    </location>
</feature>
<feature type="transmembrane region" description="Helical" evidence="12">
    <location>
        <begin position="188"/>
        <end position="208"/>
    </location>
</feature>
<evidence type="ECO:0000313" key="14">
    <source>
        <dbReference type="Proteomes" id="UP001466331"/>
    </source>
</evidence>
<keyword evidence="14" id="KW-1185">Reference proteome</keyword>
<protein>
    <submittedName>
        <fullName evidence="13">TrkH family potassium uptake protein</fullName>
    </submittedName>
</protein>
<keyword evidence="3" id="KW-0813">Transport</keyword>
<comment type="similarity">
    <text evidence="2">Belongs to the TrkH potassium transport family.</text>
</comment>
<evidence type="ECO:0000256" key="3">
    <source>
        <dbReference type="ARBA" id="ARBA00022448"/>
    </source>
</evidence>
<evidence type="ECO:0000256" key="8">
    <source>
        <dbReference type="ARBA" id="ARBA00022958"/>
    </source>
</evidence>
<feature type="transmembrane region" description="Helical" evidence="12">
    <location>
        <begin position="71"/>
        <end position="96"/>
    </location>
</feature>
<feature type="transmembrane region" description="Helical" evidence="12">
    <location>
        <begin position="134"/>
        <end position="156"/>
    </location>
</feature>
<accession>A0ABU9UBY3</accession>
<keyword evidence="9 12" id="KW-1133">Transmembrane helix</keyword>
<evidence type="ECO:0000313" key="13">
    <source>
        <dbReference type="EMBL" id="MEM5948168.1"/>
    </source>
</evidence>
<evidence type="ECO:0000256" key="1">
    <source>
        <dbReference type="ARBA" id="ARBA00004429"/>
    </source>
</evidence>
<evidence type="ECO:0000256" key="6">
    <source>
        <dbReference type="ARBA" id="ARBA00022538"/>
    </source>
</evidence>
<keyword evidence="6" id="KW-0633">Potassium transport</keyword>
<sequence length="482" mass="52958">MIHIRSIIRILGFLWLILAAFMLIPFAISCFEKADTFYAFFTTILIMLLTGLASIVLTKKKETLKMNTKDGFIFVTFAWISASAFGALPFVISYSIPSYTDAFFETMSGFTTTGASILTEIEGFPHSILFWRSLTHWLGGMGIVVLAVALLPLLGIGGAQLFKAESPGPTLDKIAPSIKDTAKILWKIYLFFTLAETVLLLFGGMNLFDALTHTFGTLATGGFSPKNSSVGAYNSAYIDVVITVFMVLAGFNFGLYYYVLLRKPGKILQNSEARAYISIFVVSTLIVAFSIKPLYGTFLNALRYAGFQNASILTTTGYATADFDKWPTLAKGVLFFLMFIGGCSGSTGGGIKVIRIITLAKQAITEIKYLIFPYGVFKVKINKEPVRKDFILTVTGFFFLYIFILLGVTLVIAGGGHDLLTAFSGALVTVGNIGPGFAKIGPTQNYSFFSPLIKWVLSFAMMAGRLEIYTVLVLFHPRFWRS</sequence>
<feature type="transmembrane region" description="Helical" evidence="12">
    <location>
        <begin position="273"/>
        <end position="291"/>
    </location>
</feature>
<feature type="transmembrane region" description="Helical" evidence="12">
    <location>
        <begin position="37"/>
        <end position="59"/>
    </location>
</feature>
<keyword evidence="4" id="KW-1003">Cell membrane</keyword>
<proteinExistence type="inferred from homology"/>
<keyword evidence="11 12" id="KW-0472">Membrane</keyword>
<dbReference type="PIRSF" id="PIRSF006247">
    <property type="entry name" value="TrkH"/>
    <property type="match status" value="1"/>
</dbReference>
<dbReference type="RefSeq" id="WP_420069614.1">
    <property type="nucleotide sequence ID" value="NZ_JBCHKQ010000002.1"/>
</dbReference>
<feature type="transmembrane region" description="Helical" evidence="12">
    <location>
        <begin position="390"/>
        <end position="413"/>
    </location>
</feature>
<dbReference type="InterPro" id="IPR003445">
    <property type="entry name" value="Cat_transpt"/>
</dbReference>
<keyword evidence="8" id="KW-0630">Potassium</keyword>
<evidence type="ECO:0000256" key="10">
    <source>
        <dbReference type="ARBA" id="ARBA00023065"/>
    </source>
</evidence>
<dbReference type="Proteomes" id="UP001466331">
    <property type="component" value="Unassembled WGS sequence"/>
</dbReference>
<keyword evidence="7 12" id="KW-0812">Transmembrane</keyword>
<evidence type="ECO:0000256" key="11">
    <source>
        <dbReference type="ARBA" id="ARBA00023136"/>
    </source>
</evidence>
<comment type="subcellular location">
    <subcellularLocation>
        <location evidence="1">Cell inner membrane</location>
        <topology evidence="1">Multi-pass membrane protein</topology>
    </subcellularLocation>
</comment>
<dbReference type="Pfam" id="PF02386">
    <property type="entry name" value="TrkH"/>
    <property type="match status" value="2"/>
</dbReference>
<gene>
    <name evidence="13" type="ORF">WKV44_06405</name>
</gene>